<feature type="domain" description="Polymerase/histidinol phosphatase N-terminal" evidence="1">
    <location>
        <begin position="7"/>
        <end position="74"/>
    </location>
</feature>
<keyword evidence="2" id="KW-0808">Transferase</keyword>
<evidence type="ECO:0000313" key="2">
    <source>
        <dbReference type="EMBL" id="HJC73245.1"/>
    </source>
</evidence>
<dbReference type="Gene3D" id="3.20.20.140">
    <property type="entry name" value="Metal-dependent hydrolases"/>
    <property type="match status" value="1"/>
</dbReference>
<keyword evidence="2" id="KW-0548">Nucleotidyltransferase</keyword>
<dbReference type="InterPro" id="IPR003141">
    <property type="entry name" value="Pol/His_phosphatase_N"/>
</dbReference>
<dbReference type="InterPro" id="IPR004013">
    <property type="entry name" value="PHP_dom"/>
</dbReference>
<dbReference type="InterPro" id="IPR016195">
    <property type="entry name" value="Pol/histidinol_Pase-like"/>
</dbReference>
<accession>A0A9D2Q999</accession>
<dbReference type="GO" id="GO:0003887">
    <property type="term" value="F:DNA-directed DNA polymerase activity"/>
    <property type="evidence" value="ECO:0007669"/>
    <property type="project" value="UniProtKB-EC"/>
</dbReference>
<dbReference type="Pfam" id="PF02811">
    <property type="entry name" value="PHP"/>
    <property type="match status" value="1"/>
</dbReference>
<dbReference type="SMART" id="SM00481">
    <property type="entry name" value="POLIIIAc"/>
    <property type="match status" value="1"/>
</dbReference>
<dbReference type="Pfam" id="PF07733">
    <property type="entry name" value="DNA_pol3_alpha"/>
    <property type="match status" value="1"/>
</dbReference>
<dbReference type="CDD" id="cd12113">
    <property type="entry name" value="PHP_PolIIIA_DnaE3"/>
    <property type="match status" value="1"/>
</dbReference>
<comment type="caution">
    <text evidence="2">The sequence shown here is derived from an EMBL/GenBank/DDBJ whole genome shotgun (WGS) entry which is preliminary data.</text>
</comment>
<dbReference type="Proteomes" id="UP000823918">
    <property type="component" value="Unassembled WGS sequence"/>
</dbReference>
<dbReference type="EC" id="2.7.7.7" evidence="2"/>
<dbReference type="InterPro" id="IPR041931">
    <property type="entry name" value="DNA_pol3_alpha_thumb_dom"/>
</dbReference>
<evidence type="ECO:0000313" key="3">
    <source>
        <dbReference type="Proteomes" id="UP000823918"/>
    </source>
</evidence>
<reference evidence="2" key="2">
    <citation type="submission" date="2021-04" db="EMBL/GenBank/DDBJ databases">
        <authorList>
            <person name="Gilroy R."/>
        </authorList>
    </citation>
    <scope>NUCLEOTIDE SEQUENCE</scope>
    <source>
        <strain evidence="2">5933</strain>
    </source>
</reference>
<dbReference type="SUPFAM" id="SSF89550">
    <property type="entry name" value="PHP domain-like"/>
    <property type="match status" value="1"/>
</dbReference>
<dbReference type="Gene3D" id="1.10.10.1600">
    <property type="entry name" value="Bacterial DNA polymerase III alpha subunit, thumb domain"/>
    <property type="match status" value="1"/>
</dbReference>
<dbReference type="EMBL" id="DWWA01000054">
    <property type="protein sequence ID" value="HJC73245.1"/>
    <property type="molecule type" value="Genomic_DNA"/>
</dbReference>
<protein>
    <submittedName>
        <fullName evidence="2">DNA polymerase III subunit alpha</fullName>
        <ecNumber evidence="2">2.7.7.7</ecNumber>
    </submittedName>
</protein>
<dbReference type="GO" id="GO:0006260">
    <property type="term" value="P:DNA replication"/>
    <property type="evidence" value="ECO:0007669"/>
    <property type="project" value="InterPro"/>
</dbReference>
<sequence>MTERQFTHLHLHTEYSLLDGACRINRLMERVKELGQTSVAITDHGVMYGVVDFYKAAKKAGVHPIIGCEVYVATRTRFDKVNRMDGSYHLVLLCENETGYRNLIKLVSAGFTEGFYSKPRIDKELLEKHHEGLIALSACLAGEIPRALASGDFEKAKETALYYQNLFGPDRFYLEIQDHGLEEQKLVLPMIVRLSRETGIPLVATNDAHYLTKEDAKMQRVLICIQTNKSVYDDDILEFGTEEFYVKSTDEMYELFSLWPQACENTNKIAQMCQFDFEFGVTKLPSFDVPDGMENRQYFEQLCQEGLKRHYGENPTTEIQKRLAYEIDVIDRMGFTNYYLIVWDFIRYAKSKGIPVGPGRGSGAGSLAAYCIGITNIDPMKYQLLFERFLNPERISMPDFDVDFCYERRQEVIDYVIEKYGADHVAQIVTFGTMAARGAIRDVGRVLGIPYQTVDEVAKMVPMELKMTLEKALNTSKDLKSRCDNDPQIRELIETAQKIEGMPRHASTHAAGVVITPREISDYVPLATNDGNPVTQFPMTTIEELGLLKMDVRIVRWRNTLETKTSQRSRRTSFGGWCA</sequence>
<dbReference type="PANTHER" id="PTHR32294:SF0">
    <property type="entry name" value="DNA POLYMERASE III SUBUNIT ALPHA"/>
    <property type="match status" value="1"/>
</dbReference>
<dbReference type="InterPro" id="IPR004805">
    <property type="entry name" value="DnaE2/DnaE/PolC"/>
</dbReference>
<dbReference type="PANTHER" id="PTHR32294">
    <property type="entry name" value="DNA POLYMERASE III SUBUNIT ALPHA"/>
    <property type="match status" value="1"/>
</dbReference>
<name>A0A9D2Q999_9FIRM</name>
<dbReference type="AlphaFoldDB" id="A0A9D2Q999"/>
<gene>
    <name evidence="2" type="primary">dnaE</name>
    <name evidence="2" type="ORF">H9698_10715</name>
</gene>
<organism evidence="2 3">
    <name type="scientific">Candidatus Ruthenibacterium merdavium</name>
    <dbReference type="NCBI Taxonomy" id="2838752"/>
    <lineage>
        <taxon>Bacteria</taxon>
        <taxon>Bacillati</taxon>
        <taxon>Bacillota</taxon>
        <taxon>Clostridia</taxon>
        <taxon>Eubacteriales</taxon>
        <taxon>Oscillospiraceae</taxon>
        <taxon>Ruthenibacterium</taxon>
    </lineage>
</organism>
<dbReference type="GO" id="GO:0008408">
    <property type="term" value="F:3'-5' exonuclease activity"/>
    <property type="evidence" value="ECO:0007669"/>
    <property type="project" value="InterPro"/>
</dbReference>
<reference evidence="2" key="1">
    <citation type="journal article" date="2021" name="PeerJ">
        <title>Extensive microbial diversity within the chicken gut microbiome revealed by metagenomics and culture.</title>
        <authorList>
            <person name="Gilroy R."/>
            <person name="Ravi A."/>
            <person name="Getino M."/>
            <person name="Pursley I."/>
            <person name="Horton D.L."/>
            <person name="Alikhan N.F."/>
            <person name="Baker D."/>
            <person name="Gharbi K."/>
            <person name="Hall N."/>
            <person name="Watson M."/>
            <person name="Adriaenssens E.M."/>
            <person name="Foster-Nyarko E."/>
            <person name="Jarju S."/>
            <person name="Secka A."/>
            <person name="Antonio M."/>
            <person name="Oren A."/>
            <person name="Chaudhuri R.R."/>
            <person name="La Ragione R."/>
            <person name="Hildebrand F."/>
            <person name="Pallen M.J."/>
        </authorList>
    </citation>
    <scope>NUCLEOTIDE SEQUENCE</scope>
    <source>
        <strain evidence="2">5933</strain>
    </source>
</reference>
<evidence type="ECO:0000259" key="1">
    <source>
        <dbReference type="SMART" id="SM00481"/>
    </source>
</evidence>
<proteinExistence type="predicted"/>
<dbReference type="NCBIfam" id="TIGR00594">
    <property type="entry name" value="polc"/>
    <property type="match status" value="1"/>
</dbReference>
<dbReference type="InterPro" id="IPR011708">
    <property type="entry name" value="DNA_pol3_alpha_NTPase_dom"/>
</dbReference>